<feature type="transmembrane region" description="Helical" evidence="1">
    <location>
        <begin position="12"/>
        <end position="31"/>
    </location>
</feature>
<protein>
    <recommendedName>
        <fullName evidence="2">CAAX prenyl protease 2/Lysostaphin resistance protein A-like domain-containing protein</fullName>
    </recommendedName>
</protein>
<accession>A0A1H2QP42</accession>
<feature type="transmembrane region" description="Helical" evidence="1">
    <location>
        <begin position="214"/>
        <end position="234"/>
    </location>
</feature>
<feature type="transmembrane region" description="Helical" evidence="1">
    <location>
        <begin position="124"/>
        <end position="143"/>
    </location>
</feature>
<reference evidence="3 4" key="1">
    <citation type="submission" date="2016-10" db="EMBL/GenBank/DDBJ databases">
        <authorList>
            <person name="Varghese N."/>
            <person name="Submissions S."/>
        </authorList>
    </citation>
    <scope>NUCLEOTIDE SEQUENCE [LARGE SCALE GENOMIC DNA]</scope>
    <source>
        <strain evidence="3 4">DSM 11449</strain>
    </source>
</reference>
<keyword evidence="1" id="KW-0812">Transmembrane</keyword>
<gene>
    <name evidence="3" type="ORF">SAMN05444420_101217</name>
</gene>
<dbReference type="PANTHER" id="PTHR39430:SF1">
    <property type="entry name" value="PROTEASE"/>
    <property type="match status" value="1"/>
</dbReference>
<dbReference type="InterPro" id="IPR003675">
    <property type="entry name" value="Rce1/LyrA-like_dom"/>
</dbReference>
<organism evidence="3 4">
    <name type="scientific">Capnocytophaga granulosa</name>
    <dbReference type="NCBI Taxonomy" id="45242"/>
    <lineage>
        <taxon>Bacteria</taxon>
        <taxon>Pseudomonadati</taxon>
        <taxon>Bacteroidota</taxon>
        <taxon>Flavobacteriia</taxon>
        <taxon>Flavobacteriales</taxon>
        <taxon>Flavobacteriaceae</taxon>
        <taxon>Capnocytophaga</taxon>
    </lineage>
</organism>
<dbReference type="GeneID" id="85017911"/>
<comment type="caution">
    <text evidence="3">The sequence shown here is derived from an EMBL/GenBank/DDBJ whole genome shotgun (WGS) entry which is preliminary data.</text>
</comment>
<dbReference type="OrthoDB" id="2806188at2"/>
<feature type="domain" description="CAAX prenyl protease 2/Lysostaphin resistance protein A-like" evidence="2">
    <location>
        <begin position="129"/>
        <end position="225"/>
    </location>
</feature>
<evidence type="ECO:0000313" key="4">
    <source>
        <dbReference type="Proteomes" id="UP000182771"/>
    </source>
</evidence>
<feature type="transmembrane region" description="Helical" evidence="1">
    <location>
        <begin position="187"/>
        <end position="207"/>
    </location>
</feature>
<evidence type="ECO:0000256" key="1">
    <source>
        <dbReference type="SAM" id="Phobius"/>
    </source>
</evidence>
<dbReference type="PANTHER" id="PTHR39430">
    <property type="entry name" value="MEMBRANE-ASSOCIATED PROTEASE-RELATED"/>
    <property type="match status" value="1"/>
</dbReference>
<dbReference type="GO" id="GO:0004175">
    <property type="term" value="F:endopeptidase activity"/>
    <property type="evidence" value="ECO:0007669"/>
    <property type="project" value="UniProtKB-ARBA"/>
</dbReference>
<keyword evidence="1" id="KW-0472">Membrane</keyword>
<proteinExistence type="predicted"/>
<sequence>MYLKNGFFVKNQWFYILPIGLFFLINVNAFFAPEVDLKPLIAQMGELPFFVMNVGIFLIFFLGLFFIVKFIHQQPIVKFTTGRKRIDWGRIFFSFSLWGGYLVLQTGLSYLLFPEDYQWNFQPAPFFTLLLLSLLFIPFQAGFEEYFFRGYFLQGVSILSKRRWVPLVLSSLFFGLVHIANPEVSQMGYGLLVFYISSGLFLGIITLMDNGLELALGFHIANNFFISILTTSSWSVFQTPSLLKEVSTPEVTPLYAIDFFLPLLILLFIFAKKYRWNDWRTRLFGKIN</sequence>
<evidence type="ECO:0000259" key="2">
    <source>
        <dbReference type="Pfam" id="PF02517"/>
    </source>
</evidence>
<evidence type="ECO:0000313" key="3">
    <source>
        <dbReference type="EMBL" id="SDW08987.1"/>
    </source>
</evidence>
<dbReference type="RefSeq" id="WP_016419517.1">
    <property type="nucleotide sequence ID" value="NZ_FNND01000001.1"/>
</dbReference>
<dbReference type="EMBL" id="FNND01000001">
    <property type="protein sequence ID" value="SDW08987.1"/>
    <property type="molecule type" value="Genomic_DNA"/>
</dbReference>
<feature type="transmembrane region" description="Helical" evidence="1">
    <location>
        <begin position="164"/>
        <end position="181"/>
    </location>
</feature>
<keyword evidence="4" id="KW-1185">Reference proteome</keyword>
<feature type="transmembrane region" description="Helical" evidence="1">
    <location>
        <begin position="254"/>
        <end position="271"/>
    </location>
</feature>
<dbReference type="Pfam" id="PF02517">
    <property type="entry name" value="Rce1-like"/>
    <property type="match status" value="1"/>
</dbReference>
<feature type="transmembrane region" description="Helical" evidence="1">
    <location>
        <begin position="51"/>
        <end position="71"/>
    </location>
</feature>
<dbReference type="Proteomes" id="UP000182771">
    <property type="component" value="Unassembled WGS sequence"/>
</dbReference>
<dbReference type="AlphaFoldDB" id="A0A1H2QP42"/>
<keyword evidence="1" id="KW-1133">Transmembrane helix</keyword>
<feature type="transmembrane region" description="Helical" evidence="1">
    <location>
        <begin position="91"/>
        <end position="112"/>
    </location>
</feature>
<dbReference type="GO" id="GO:0080120">
    <property type="term" value="P:CAAX-box protein maturation"/>
    <property type="evidence" value="ECO:0007669"/>
    <property type="project" value="UniProtKB-ARBA"/>
</dbReference>
<name>A0A1H2QP42_9FLAO</name>